<keyword evidence="3" id="KW-1185">Reference proteome</keyword>
<feature type="region of interest" description="Disordered" evidence="1">
    <location>
        <begin position="1"/>
        <end position="29"/>
    </location>
</feature>
<evidence type="ECO:0000313" key="3">
    <source>
        <dbReference type="Proteomes" id="UP001499993"/>
    </source>
</evidence>
<dbReference type="Proteomes" id="UP001499993">
    <property type="component" value="Unassembled WGS sequence"/>
</dbReference>
<gene>
    <name evidence="2" type="ORF">GCM10023224_39520</name>
</gene>
<organism evidence="2 3">
    <name type="scientific">Streptomonospora halophila</name>
    <dbReference type="NCBI Taxonomy" id="427369"/>
    <lineage>
        <taxon>Bacteria</taxon>
        <taxon>Bacillati</taxon>
        <taxon>Actinomycetota</taxon>
        <taxon>Actinomycetes</taxon>
        <taxon>Streptosporangiales</taxon>
        <taxon>Nocardiopsidaceae</taxon>
        <taxon>Streptomonospora</taxon>
    </lineage>
</organism>
<reference evidence="3" key="1">
    <citation type="journal article" date="2019" name="Int. J. Syst. Evol. Microbiol.">
        <title>The Global Catalogue of Microorganisms (GCM) 10K type strain sequencing project: providing services to taxonomists for standard genome sequencing and annotation.</title>
        <authorList>
            <consortium name="The Broad Institute Genomics Platform"/>
            <consortium name="The Broad Institute Genome Sequencing Center for Infectious Disease"/>
            <person name="Wu L."/>
            <person name="Ma J."/>
        </authorList>
    </citation>
    <scope>NUCLEOTIDE SEQUENCE [LARGE SCALE GENOMIC DNA]</scope>
    <source>
        <strain evidence="3">JCM 18123</strain>
    </source>
</reference>
<accession>A0ABP9GR37</accession>
<proteinExistence type="predicted"/>
<sequence length="113" mass="11786">MPYRAGGGCTRTGPAGAGGDDRSGPGPIAAIGARRRRAAGLSHGHADGFGVGAQPYRAAIARLSGRMQDVVVQVDIECDQKGVEVCLHTLIFGALRHARSRFGKLPSTIYWSA</sequence>
<dbReference type="EMBL" id="BAABIK010000025">
    <property type="protein sequence ID" value="GAA4951174.1"/>
    <property type="molecule type" value="Genomic_DNA"/>
</dbReference>
<evidence type="ECO:0000313" key="2">
    <source>
        <dbReference type="EMBL" id="GAA4951174.1"/>
    </source>
</evidence>
<name>A0ABP9GR37_9ACTN</name>
<protein>
    <submittedName>
        <fullName evidence="2">Uncharacterized protein</fullName>
    </submittedName>
</protein>
<evidence type="ECO:0000256" key="1">
    <source>
        <dbReference type="SAM" id="MobiDB-lite"/>
    </source>
</evidence>
<comment type="caution">
    <text evidence="2">The sequence shown here is derived from an EMBL/GenBank/DDBJ whole genome shotgun (WGS) entry which is preliminary data.</text>
</comment>
<feature type="compositionally biased region" description="Gly residues" evidence="1">
    <location>
        <begin position="1"/>
        <end position="18"/>
    </location>
</feature>